<gene>
    <name evidence="17" type="primary">ATP8</name>
</gene>
<dbReference type="GO" id="GO:0015078">
    <property type="term" value="F:proton transmembrane transporter activity"/>
    <property type="evidence" value="ECO:0007669"/>
    <property type="project" value="InterPro"/>
</dbReference>
<dbReference type="AlphaFoldDB" id="A0A7L9R591"/>
<evidence type="ECO:0000256" key="2">
    <source>
        <dbReference type="ARBA" id="ARBA00008892"/>
    </source>
</evidence>
<evidence type="ECO:0000256" key="12">
    <source>
        <dbReference type="ARBA" id="ARBA00053067"/>
    </source>
</evidence>
<protein>
    <recommendedName>
        <fullName evidence="14">ATP synthase complex subunit 8</fullName>
    </recommendedName>
</protein>
<feature type="region of interest" description="Disordered" evidence="15">
    <location>
        <begin position="37"/>
        <end position="57"/>
    </location>
</feature>
<reference evidence="17" key="1">
    <citation type="submission" date="2020-07" db="EMBL/GenBank/DDBJ databases">
        <authorList>
            <person name="Liu Y.Y."/>
            <person name="Yang Y.Y."/>
            <person name="Song H.H."/>
            <person name="Wang X.X."/>
            <person name="Liu C.C."/>
            <person name="Mu X.X."/>
        </authorList>
    </citation>
    <scope>NUCLEOTIDE SEQUENCE</scope>
</reference>
<dbReference type="GO" id="GO:0031966">
    <property type="term" value="C:mitochondrial membrane"/>
    <property type="evidence" value="ECO:0007669"/>
    <property type="project" value="UniProtKB-SubCell"/>
</dbReference>
<dbReference type="PANTHER" id="PTHR39937">
    <property type="entry name" value="ATP SYNTHASE PROTEIN 8"/>
    <property type="match status" value="1"/>
</dbReference>
<keyword evidence="11" id="KW-0066">ATP synthesis</keyword>
<evidence type="ECO:0000256" key="9">
    <source>
        <dbReference type="ARBA" id="ARBA00023128"/>
    </source>
</evidence>
<evidence type="ECO:0000256" key="15">
    <source>
        <dbReference type="SAM" id="MobiDB-lite"/>
    </source>
</evidence>
<dbReference type="InterPro" id="IPR001421">
    <property type="entry name" value="ATP8_metazoa"/>
</dbReference>
<name>A0A7L9R591_9TELE</name>
<dbReference type="GO" id="GO:0045259">
    <property type="term" value="C:proton-transporting ATP synthase complex"/>
    <property type="evidence" value="ECO:0007669"/>
    <property type="project" value="UniProtKB-KW"/>
</dbReference>
<feature type="transmembrane region" description="Helical" evidence="16">
    <location>
        <begin position="6"/>
        <end position="24"/>
    </location>
</feature>
<keyword evidence="4 14" id="KW-0138">CF(0)</keyword>
<evidence type="ECO:0000256" key="10">
    <source>
        <dbReference type="ARBA" id="ARBA00023136"/>
    </source>
</evidence>
<dbReference type="RefSeq" id="YP_010021616.1">
    <property type="nucleotide sequence ID" value="NC_053637.1"/>
</dbReference>
<dbReference type="Pfam" id="PF00895">
    <property type="entry name" value="ATP-synt_8"/>
    <property type="match status" value="1"/>
</dbReference>
<dbReference type="EMBL" id="MT724569">
    <property type="protein sequence ID" value="QOL10557.1"/>
    <property type="molecule type" value="Genomic_DNA"/>
</dbReference>
<organism evidence="17">
    <name type="scientific">Moolgarda perusii</name>
    <name type="common">longfinned mullet</name>
    <dbReference type="NCBI Taxonomy" id="1111165"/>
    <lineage>
        <taxon>Eukaryota</taxon>
        <taxon>Metazoa</taxon>
        <taxon>Chordata</taxon>
        <taxon>Craniata</taxon>
        <taxon>Vertebrata</taxon>
        <taxon>Euteleostomi</taxon>
        <taxon>Actinopterygii</taxon>
        <taxon>Neopterygii</taxon>
        <taxon>Teleostei</taxon>
        <taxon>Neoteleostei</taxon>
        <taxon>Acanthomorphata</taxon>
        <taxon>Ovalentaria</taxon>
        <taxon>Mugilomorphae</taxon>
        <taxon>Mugilidae</taxon>
        <taxon>Moolgarda</taxon>
    </lineage>
</organism>
<geneLocation type="mitochondrion" evidence="17"/>
<comment type="subcellular location">
    <subcellularLocation>
        <location evidence="1 14">Mitochondrion membrane</location>
        <topology evidence="1 14">Single-pass membrane protein</topology>
    </subcellularLocation>
</comment>
<dbReference type="GO" id="GO:0015986">
    <property type="term" value="P:proton motive force-driven ATP synthesis"/>
    <property type="evidence" value="ECO:0007669"/>
    <property type="project" value="InterPro"/>
</dbReference>
<keyword evidence="7 16" id="KW-1133">Transmembrane helix</keyword>
<comment type="similarity">
    <text evidence="2 14">Belongs to the ATPase protein 8 family.</text>
</comment>
<evidence type="ECO:0000256" key="13">
    <source>
        <dbReference type="ARBA" id="ARBA00064647"/>
    </source>
</evidence>
<evidence type="ECO:0000313" key="17">
    <source>
        <dbReference type="EMBL" id="QOL10557.1"/>
    </source>
</evidence>
<dbReference type="GeneID" id="63359145"/>
<keyword evidence="5 14" id="KW-0812">Transmembrane</keyword>
<evidence type="ECO:0000256" key="7">
    <source>
        <dbReference type="ARBA" id="ARBA00022989"/>
    </source>
</evidence>
<evidence type="ECO:0000256" key="1">
    <source>
        <dbReference type="ARBA" id="ARBA00004304"/>
    </source>
</evidence>
<evidence type="ECO:0000256" key="4">
    <source>
        <dbReference type="ARBA" id="ARBA00022547"/>
    </source>
</evidence>
<keyword evidence="6 14" id="KW-0375">Hydrogen ion transport</keyword>
<evidence type="ECO:0000256" key="14">
    <source>
        <dbReference type="RuleBase" id="RU003661"/>
    </source>
</evidence>
<evidence type="ECO:0000256" key="8">
    <source>
        <dbReference type="ARBA" id="ARBA00023065"/>
    </source>
</evidence>
<keyword evidence="9 14" id="KW-0496">Mitochondrion</keyword>
<dbReference type="InterPro" id="IPR050635">
    <property type="entry name" value="ATPase_protein_8"/>
</dbReference>
<evidence type="ECO:0000256" key="16">
    <source>
        <dbReference type="SAM" id="Phobius"/>
    </source>
</evidence>
<keyword evidence="3 14" id="KW-0813">Transport</keyword>
<comment type="function">
    <text evidence="12">Subunit 8, of the mitochondrial membrane ATP synthase complex (F(1)F(0) ATP synthase or Complex V) that produces ATP from ADP in the presence of a proton gradient across the membrane which is generated by electron transport complexes of the respiratory chain. ATP synthase complex consist of a soluble F(1) head domain - the catalytic core - and a membrane F(1) domain - the membrane proton channel. These two domains are linked by a central stalk rotating inside the F(1) region and a stationary peripheral stalk. During catalysis, ATP synthesis in the catalytic domain of F(1) is coupled via a rotary mechanism of the central stalk subunits to proton translocation. In vivo, can only synthesize ATP although its ATP hydrolase activity can be activated artificially in vitro. Part of the complex F(0) domain.</text>
</comment>
<keyword evidence="10 16" id="KW-0472">Membrane</keyword>
<evidence type="ECO:0000256" key="5">
    <source>
        <dbReference type="ARBA" id="ARBA00022692"/>
    </source>
</evidence>
<evidence type="ECO:0000256" key="3">
    <source>
        <dbReference type="ARBA" id="ARBA00022448"/>
    </source>
</evidence>
<dbReference type="PANTHER" id="PTHR39937:SF1">
    <property type="entry name" value="ATP SYNTHASE PROTEIN 8"/>
    <property type="match status" value="1"/>
</dbReference>
<sequence length="57" mass="6773">MPQLDPSPWLMILVFSWFIFLAFITPKILTYVFPSEPTSQNAQDTQDSKTLDWGWHW</sequence>
<evidence type="ECO:0000256" key="6">
    <source>
        <dbReference type="ARBA" id="ARBA00022781"/>
    </source>
</evidence>
<evidence type="ECO:0000256" key="11">
    <source>
        <dbReference type="ARBA" id="ARBA00023310"/>
    </source>
</evidence>
<accession>A0A7L9R591</accession>
<keyword evidence="8 14" id="KW-0406">Ion transport</keyword>
<dbReference type="CTD" id="4509"/>
<comment type="subunit">
    <text evidence="13">Component of the ATP synthase complex composed at least of ATP5F1A/subunit alpha, ATP5F1B/subunit beta, ATP5MC1/subunit c (homooctomer), MT-ATP6/subunit a, MT-ATP8/subunit 8, ATP5ME/subunit e, ATP5MF/subunit f, ATP5MG/subunit g, ATP5MK/subunit k, ATP5MJ/subunit j, ATP5F1C/subunit gamma, ATP5F1D/subunit delta, ATP5F1E/subunit epsilon, ATP5PF/subunit F6, ATP5PB/subunit b, ATP5PD/subunit d, ATP5PO/subunit OSCP. ATP synthase complex consists of a soluble F(1) head domain (subunits alpha(3) and beta(3)) - the catalytic core - and a membrane F(0) domain - the membrane proton channel (subunits c, a, 8, e, f, g, k and j). These two domains are linked by a central stalk (subunits gamma, delta, and epsilon) rotating inside the F1 region and a stationary peripheral stalk (subunits F6, b, d, and OSCP).</text>
</comment>
<proteinExistence type="inferred from homology"/>